<feature type="transmembrane region" description="Helical" evidence="5">
    <location>
        <begin position="14"/>
        <end position="37"/>
    </location>
</feature>
<dbReference type="RefSeq" id="WP_386664485.1">
    <property type="nucleotide sequence ID" value="NZ_JBHLTG010000001.1"/>
</dbReference>
<evidence type="ECO:0000256" key="3">
    <source>
        <dbReference type="PROSITE-ProRule" id="PRU00284"/>
    </source>
</evidence>
<keyword evidence="3" id="KW-0807">Transducer</keyword>
<evidence type="ECO:0000256" key="2">
    <source>
        <dbReference type="ARBA" id="ARBA00029447"/>
    </source>
</evidence>
<dbReference type="Gene3D" id="1.20.120.1530">
    <property type="match status" value="1"/>
</dbReference>
<dbReference type="Proteomes" id="UP001589896">
    <property type="component" value="Unassembled WGS sequence"/>
</dbReference>
<dbReference type="PROSITE" id="PS50885">
    <property type="entry name" value="HAMP"/>
    <property type="match status" value="3"/>
</dbReference>
<feature type="domain" description="HAMP" evidence="7">
    <location>
        <begin position="397"/>
        <end position="449"/>
    </location>
</feature>
<dbReference type="SUPFAM" id="SSF158472">
    <property type="entry name" value="HAMP domain-like"/>
    <property type="match status" value="1"/>
</dbReference>
<keyword evidence="5" id="KW-0472">Membrane</keyword>
<evidence type="ECO:0000259" key="7">
    <source>
        <dbReference type="PROSITE" id="PS50885"/>
    </source>
</evidence>
<dbReference type="CDD" id="cd19411">
    <property type="entry name" value="MCP2201-like_sensor"/>
    <property type="match status" value="1"/>
</dbReference>
<dbReference type="InterPro" id="IPR004089">
    <property type="entry name" value="MCPsignal_dom"/>
</dbReference>
<dbReference type="SUPFAM" id="SSF58104">
    <property type="entry name" value="Methyl-accepting chemotaxis protein (MCP) signaling domain"/>
    <property type="match status" value="1"/>
</dbReference>
<feature type="domain" description="HAMP" evidence="7">
    <location>
        <begin position="281"/>
        <end position="316"/>
    </location>
</feature>
<dbReference type="EMBL" id="JBHLTG010000001">
    <property type="protein sequence ID" value="MFC0676706.1"/>
    <property type="molecule type" value="Genomic_DNA"/>
</dbReference>
<evidence type="ECO:0000259" key="6">
    <source>
        <dbReference type="PROSITE" id="PS50111"/>
    </source>
</evidence>
<evidence type="ECO:0000256" key="5">
    <source>
        <dbReference type="SAM" id="Phobius"/>
    </source>
</evidence>
<keyword evidence="9" id="KW-1185">Reference proteome</keyword>
<dbReference type="InterPro" id="IPR047347">
    <property type="entry name" value="YvaQ-like_sensor"/>
</dbReference>
<evidence type="ECO:0000313" key="9">
    <source>
        <dbReference type="Proteomes" id="UP001589896"/>
    </source>
</evidence>
<gene>
    <name evidence="8" type="ORF">ACFFGH_02410</name>
</gene>
<keyword evidence="5" id="KW-0812">Transmembrane</keyword>
<evidence type="ECO:0000313" key="8">
    <source>
        <dbReference type="EMBL" id="MFC0676706.1"/>
    </source>
</evidence>
<reference evidence="8 9" key="1">
    <citation type="submission" date="2024-09" db="EMBL/GenBank/DDBJ databases">
        <authorList>
            <person name="Sun Q."/>
            <person name="Mori K."/>
        </authorList>
    </citation>
    <scope>NUCLEOTIDE SEQUENCE [LARGE SCALE GENOMIC DNA]</scope>
    <source>
        <strain evidence="8 9">KCTC 23076</strain>
    </source>
</reference>
<dbReference type="SMART" id="SM00283">
    <property type="entry name" value="MA"/>
    <property type="match status" value="1"/>
</dbReference>
<organism evidence="8 9">
    <name type="scientific">Lysobacter korlensis</name>
    <dbReference type="NCBI Taxonomy" id="553636"/>
    <lineage>
        <taxon>Bacteria</taxon>
        <taxon>Pseudomonadati</taxon>
        <taxon>Pseudomonadota</taxon>
        <taxon>Gammaproteobacteria</taxon>
        <taxon>Lysobacterales</taxon>
        <taxon>Lysobacteraceae</taxon>
        <taxon>Lysobacter</taxon>
    </lineage>
</organism>
<dbReference type="CDD" id="cd06225">
    <property type="entry name" value="HAMP"/>
    <property type="match status" value="2"/>
</dbReference>
<dbReference type="InterPro" id="IPR051310">
    <property type="entry name" value="MCP_chemotaxis"/>
</dbReference>
<comment type="caution">
    <text evidence="8">The sequence shown here is derived from an EMBL/GenBank/DDBJ whole genome shotgun (WGS) entry which is preliminary data.</text>
</comment>
<dbReference type="InterPro" id="IPR041395">
    <property type="entry name" value="McpB_HAMP_3rd"/>
</dbReference>
<accession>A0ABV6RIA0</accession>
<dbReference type="InterPro" id="IPR024478">
    <property type="entry name" value="HlyB_4HB_MCP"/>
</dbReference>
<evidence type="ECO:0000256" key="1">
    <source>
        <dbReference type="ARBA" id="ARBA00022481"/>
    </source>
</evidence>
<feature type="region of interest" description="Disordered" evidence="4">
    <location>
        <begin position="706"/>
        <end position="763"/>
    </location>
</feature>
<name>A0ABV6RIA0_9GAMM</name>
<feature type="domain" description="Methyl-accepting transducer" evidence="6">
    <location>
        <begin position="454"/>
        <end position="683"/>
    </location>
</feature>
<dbReference type="PROSITE" id="PS50111">
    <property type="entry name" value="CHEMOTAXIS_TRANSDUC_2"/>
    <property type="match status" value="1"/>
</dbReference>
<feature type="domain" description="HAMP" evidence="7">
    <location>
        <begin position="218"/>
        <end position="270"/>
    </location>
</feature>
<dbReference type="PANTHER" id="PTHR43531">
    <property type="entry name" value="PROTEIN ICFG"/>
    <property type="match status" value="1"/>
</dbReference>
<protein>
    <submittedName>
        <fullName evidence="8">Methyl-accepting chemotaxis protein</fullName>
    </submittedName>
</protein>
<keyword evidence="5" id="KW-1133">Transmembrane helix</keyword>
<feature type="transmembrane region" description="Helical" evidence="5">
    <location>
        <begin position="194"/>
        <end position="216"/>
    </location>
</feature>
<comment type="similarity">
    <text evidence="2">Belongs to the methyl-accepting chemotaxis (MCP) protein family.</text>
</comment>
<dbReference type="SMART" id="SM00304">
    <property type="entry name" value="HAMP"/>
    <property type="match status" value="2"/>
</dbReference>
<proteinExistence type="inferred from homology"/>
<dbReference type="Pfam" id="PF00672">
    <property type="entry name" value="HAMP"/>
    <property type="match status" value="1"/>
</dbReference>
<dbReference type="InterPro" id="IPR003660">
    <property type="entry name" value="HAMP_dom"/>
</dbReference>
<evidence type="ECO:0000256" key="4">
    <source>
        <dbReference type="SAM" id="MobiDB-lite"/>
    </source>
</evidence>
<dbReference type="Gene3D" id="1.10.287.950">
    <property type="entry name" value="Methyl-accepting chemotaxis protein"/>
    <property type="match status" value="1"/>
</dbReference>
<dbReference type="PANTHER" id="PTHR43531:SF14">
    <property type="entry name" value="METHYL-ACCEPTING CHEMOTAXIS PROTEIN I-RELATED"/>
    <property type="match status" value="1"/>
</dbReference>
<dbReference type="CDD" id="cd11386">
    <property type="entry name" value="MCP_signal"/>
    <property type="match status" value="1"/>
</dbReference>
<dbReference type="Pfam" id="PF18575">
    <property type="entry name" value="HAMP_N3"/>
    <property type="match status" value="1"/>
</dbReference>
<dbReference type="Pfam" id="PF12729">
    <property type="entry name" value="4HB_MCP_1"/>
    <property type="match status" value="1"/>
</dbReference>
<keyword evidence="1" id="KW-0488">Methylation</keyword>
<dbReference type="Pfam" id="PF00015">
    <property type="entry name" value="MCPsignal"/>
    <property type="match status" value="1"/>
</dbReference>
<sequence>MNFLRLNWLPNLKIAHKLLLGFGLILALMTLLGVFAITRMQAMHDVSAEIRSNWLPSVRVTSDLNGATAYFRTQEFAHVVSTSDEDMAAVEKRIVHYQGLVADMRATYEPLISDQKERALYDAFSREWDAYSKMHEQLLVISRQNRTEEARTLLTTESRKHYYALSDVLTKLADLNVRGANAAAERGEQVYDNAVMAILAALAIAMLAGTALGVVISRSITRPVRKAVQVADAVAEGRLDNEFKVFGRDEGAQLLGAMNRMQSGLKDFASAQVEMGRQQDAGDVDFRVDAARFPGEYGRMAEGVNHLVQSQLAVIERLTGLLTAYSRGDLSQDIERYPGKKAQVTASVDAVKAGMIAVNAEIQTLVDAAMAGDFTYRGDAERSSNRALIERFNTLMATVDSGLGEVGRVLSAVADGDLTRRVDVVLPGQLGRLADDANTTVDQLTQIARTIKDASDSINSAAGEISSGNTDLSQRTEQQAAALEETASSMEELTSTVRQNAENANHANRLARGAAEVATQGGEVVGQVQSTMAEIEASSRKVADIVSVIEGIAFQTNILALNAAVEAARAGDQGRGFAVVASEVRSLAQRSATASKDIKQLIAASSLKVDQGAELVAQAGQAMTGIVESVQRVTGIIADIAAASVEQSAGIEQINQAVTHMDEGTQQNAALVEEATASARALEQQAEQLVQTVAVFKLADSAMPQAAATGTRNKHGMRQPHEAKRAASGALAGHTARPSSHHAKRAVRSAPSMAGNDGNWQEF</sequence>